<keyword evidence="1" id="KW-0472">Membrane</keyword>
<gene>
    <name evidence="2" type="ORF">SCAZ3_09975</name>
</gene>
<keyword evidence="1" id="KW-1133">Transmembrane helix</keyword>
<evidence type="ECO:0000313" key="2">
    <source>
        <dbReference type="EMBL" id="EIQ82680.1"/>
    </source>
</evidence>
<comment type="caution">
    <text evidence="2">The sequence shown here is derived from an EMBL/GenBank/DDBJ whole genome shotgun (WGS) entry which is preliminary data.</text>
</comment>
<evidence type="ECO:0000256" key="1">
    <source>
        <dbReference type="SAM" id="Phobius"/>
    </source>
</evidence>
<dbReference type="EMBL" id="AIDX01000001">
    <property type="protein sequence ID" value="EIQ82680.1"/>
    <property type="molecule type" value="Genomic_DNA"/>
</dbReference>
<reference evidence="2 3" key="1">
    <citation type="journal article" date="2012" name="PLoS ONE">
        <title>Gene Repertoire Evolution of Streptococcus pyogenes Inferred from Phylogenomic Analysis with Streptococcus canis and Streptococcus dysgalactiae.</title>
        <authorList>
            <person name="Lefebure T."/>
            <person name="Richards V.P."/>
            <person name="Lang P."/>
            <person name="Pavinski-Bitar P."/>
            <person name="Stanhope M.J."/>
        </authorList>
    </citation>
    <scope>NUCLEOTIDE SEQUENCE [LARGE SCALE GENOMIC DNA]</scope>
    <source>
        <strain evidence="2 3">FSL Z3-227</strain>
    </source>
</reference>
<feature type="transmembrane region" description="Helical" evidence="1">
    <location>
        <begin position="12"/>
        <end position="32"/>
    </location>
</feature>
<name>A0AAV3FU54_STRCB</name>
<evidence type="ECO:0000313" key="3">
    <source>
        <dbReference type="Proteomes" id="UP000004423"/>
    </source>
</evidence>
<proteinExistence type="predicted"/>
<dbReference type="AlphaFoldDB" id="A0AAV3FU54"/>
<evidence type="ECO:0008006" key="4">
    <source>
        <dbReference type="Google" id="ProtNLM"/>
    </source>
</evidence>
<dbReference type="RefSeq" id="WP_003045313.1">
    <property type="nucleotide sequence ID" value="NZ_AIDX01000001.2"/>
</dbReference>
<sequence>MLNEEKIKRVKVFGVIVGMLITLFLGYGIGVITNHKPTQKESKSPSIFNADNVEELTQANVEEFLMAYFTKKDLGENRNRYKPFMTEAMYQQSINTEEEPTNKTYQGFVVDFAYKDAIIYIDDEHKTAIVTVTYTNTLLSQKNDYKKAQKNVSNTANYKIVYTPTQTGKLLVNMIEPLLVQDSNGAYDNVLTIEEEN</sequence>
<keyword evidence="1" id="KW-0812">Transmembrane</keyword>
<protein>
    <recommendedName>
        <fullName evidence="4">Parvulin-like peptidyl-prolyl isomerase</fullName>
    </recommendedName>
</protein>
<organism evidence="2 3">
    <name type="scientific">Streptococcus canis FSL Z3-227</name>
    <dbReference type="NCBI Taxonomy" id="482234"/>
    <lineage>
        <taxon>Bacteria</taxon>
        <taxon>Bacillati</taxon>
        <taxon>Bacillota</taxon>
        <taxon>Bacilli</taxon>
        <taxon>Lactobacillales</taxon>
        <taxon>Streptococcaceae</taxon>
        <taxon>Streptococcus</taxon>
    </lineage>
</organism>
<dbReference type="Proteomes" id="UP000004423">
    <property type="component" value="Unassembled WGS sequence"/>
</dbReference>
<accession>A0AAV3FU54</accession>